<keyword evidence="22" id="KW-0812">Transmembrane</keyword>
<dbReference type="EC" id="2.3.1.51" evidence="21"/>
<evidence type="ECO:0000256" key="8">
    <source>
        <dbReference type="ARBA" id="ARBA00022679"/>
    </source>
</evidence>
<comment type="similarity">
    <text evidence="7 21">Belongs to the 1-acyl-sn-glycerol-3-phosphate acyltransferase family.</text>
</comment>
<protein>
    <recommendedName>
        <fullName evidence="21">1-acyl-sn-glycerol-3-phosphate acyltransferase</fullName>
        <ecNumber evidence="21">2.3.1.51</ecNumber>
    </recommendedName>
</protein>
<keyword evidence="21" id="KW-0444">Lipid biosynthesis</keyword>
<dbReference type="SUPFAM" id="SSF69593">
    <property type="entry name" value="Glycerol-3-phosphate (1)-acyltransferase"/>
    <property type="match status" value="1"/>
</dbReference>
<dbReference type="InterPro" id="IPR002123">
    <property type="entry name" value="Plipid/glycerol_acylTrfase"/>
</dbReference>
<comment type="catalytic activity">
    <reaction evidence="19">
        <text>1-eicosanoyl-sn-glycero-3-phosphate + (9Z)-octadecenoyl-CoA = 1-eicosanoyl-2-(9Z)-octadecenoyl-sn-glycero-3-phosphate + CoA</text>
        <dbReference type="Rhea" id="RHEA:37183"/>
        <dbReference type="ChEBI" id="CHEBI:57287"/>
        <dbReference type="ChEBI" id="CHEBI:57387"/>
        <dbReference type="ChEBI" id="CHEBI:74583"/>
        <dbReference type="ChEBI" id="CHEBI:74584"/>
    </reaction>
    <physiologicalReaction direction="left-to-right" evidence="19">
        <dbReference type="Rhea" id="RHEA:37184"/>
    </physiologicalReaction>
</comment>
<keyword evidence="23" id="KW-0732">Signal</keyword>
<dbReference type="PANTHER" id="PTHR10434">
    <property type="entry name" value="1-ACYL-SN-GLYCEROL-3-PHOSPHATE ACYLTRANSFERASE"/>
    <property type="match status" value="1"/>
</dbReference>
<keyword evidence="11 21" id="KW-0012">Acyltransferase</keyword>
<dbReference type="AlphaFoldDB" id="A0A8C6W6G6"/>
<keyword evidence="8 21" id="KW-0808">Transferase</keyword>
<evidence type="ECO:0000259" key="24">
    <source>
        <dbReference type="SMART" id="SM00563"/>
    </source>
</evidence>
<comment type="catalytic activity">
    <reaction evidence="3">
        <text>1-(9Z-octadecenoyl)-sn-glycero-3-phosphate + hexadecanoyl-CoA = 1-(9Z)-octadecenoyl-2-hexadecanoyl-sn-glycero-3-phosphate + CoA</text>
        <dbReference type="Rhea" id="RHEA:37143"/>
        <dbReference type="ChEBI" id="CHEBI:57287"/>
        <dbReference type="ChEBI" id="CHEBI:57379"/>
        <dbReference type="ChEBI" id="CHEBI:74544"/>
        <dbReference type="ChEBI" id="CHEBI:74551"/>
    </reaction>
    <physiologicalReaction direction="left-to-right" evidence="3">
        <dbReference type="Rhea" id="RHEA:37144"/>
    </physiologicalReaction>
</comment>
<comment type="catalytic activity">
    <reaction evidence="12">
        <text>1-hexadecanoyl-sn-glycero-3-phosphate + (9Z)-octadecenoyl-CoA = 1-hexadecanoyl-2-(9Z-octadecenoyl)-sn-glycero-3-phosphate + CoA</text>
        <dbReference type="Rhea" id="RHEA:33187"/>
        <dbReference type="ChEBI" id="CHEBI:57287"/>
        <dbReference type="ChEBI" id="CHEBI:57387"/>
        <dbReference type="ChEBI" id="CHEBI:57518"/>
        <dbReference type="ChEBI" id="CHEBI:64839"/>
    </reaction>
    <physiologicalReaction direction="left-to-right" evidence="12">
        <dbReference type="Rhea" id="RHEA:33188"/>
    </physiologicalReaction>
</comment>
<evidence type="ECO:0000256" key="5">
    <source>
        <dbReference type="ARBA" id="ARBA00004086"/>
    </source>
</evidence>
<feature type="transmembrane region" description="Helical" evidence="22">
    <location>
        <begin position="30"/>
        <end position="50"/>
    </location>
</feature>
<keyword evidence="9 21" id="KW-0594">Phospholipid biosynthesis</keyword>
<comment type="catalytic activity">
    <reaction evidence="2">
        <text>a 1-acyl-sn-glycero-3-phosphate + an acyl-CoA = a 1,2-diacyl-sn-glycero-3-phosphate + CoA</text>
        <dbReference type="Rhea" id="RHEA:19709"/>
        <dbReference type="ChEBI" id="CHEBI:57287"/>
        <dbReference type="ChEBI" id="CHEBI:57970"/>
        <dbReference type="ChEBI" id="CHEBI:58342"/>
        <dbReference type="ChEBI" id="CHEBI:58608"/>
        <dbReference type="EC" id="2.3.1.51"/>
    </reaction>
    <physiologicalReaction direction="left-to-right" evidence="2">
        <dbReference type="Rhea" id="RHEA:19710"/>
    </physiologicalReaction>
</comment>
<evidence type="ECO:0000256" key="21">
    <source>
        <dbReference type="RuleBase" id="RU361267"/>
    </source>
</evidence>
<evidence type="ECO:0000256" key="20">
    <source>
        <dbReference type="ARBA" id="ARBA00049561"/>
    </source>
</evidence>
<dbReference type="InterPro" id="IPR004552">
    <property type="entry name" value="AGP_acyltrans"/>
</dbReference>
<comment type="catalytic activity">
    <reaction evidence="16">
        <text>heptadecanoyl-CoA + 1-(9Z-octadecenoyl)-sn-glycero-3-phosphate = 1-(9Z)-octadecenoyl-2-heptadecanoyl-sn-glycero-3-phosphate + CoA</text>
        <dbReference type="Rhea" id="RHEA:37155"/>
        <dbReference type="ChEBI" id="CHEBI:57287"/>
        <dbReference type="ChEBI" id="CHEBI:74307"/>
        <dbReference type="ChEBI" id="CHEBI:74544"/>
        <dbReference type="ChEBI" id="CHEBI:74558"/>
    </reaction>
    <physiologicalReaction direction="left-to-right" evidence="16">
        <dbReference type="Rhea" id="RHEA:37156"/>
    </physiologicalReaction>
</comment>
<comment type="catalytic activity">
    <reaction evidence="4">
        <text>1-(9Z-octadecenoyl)-sn-glycero-3-phosphate + tetradecanoyl-CoA = 1-(9Z)-octadecenoyl-2-tetradecanoyl-sn-glycero-3-phosphate + CoA</text>
        <dbReference type="Rhea" id="RHEA:37171"/>
        <dbReference type="ChEBI" id="CHEBI:57287"/>
        <dbReference type="ChEBI" id="CHEBI:57385"/>
        <dbReference type="ChEBI" id="CHEBI:74544"/>
        <dbReference type="ChEBI" id="CHEBI:74579"/>
    </reaction>
    <physiologicalReaction direction="left-to-right" evidence="4">
        <dbReference type="Rhea" id="RHEA:37172"/>
    </physiologicalReaction>
</comment>
<feature type="chain" id="PRO_5034590247" description="1-acyl-sn-glycerol-3-phosphate acyltransferase" evidence="23">
    <location>
        <begin position="24"/>
        <end position="278"/>
    </location>
</feature>
<evidence type="ECO:0000313" key="25">
    <source>
        <dbReference type="Ensembl" id="ENSNGAP00000011003.1"/>
    </source>
</evidence>
<comment type="function">
    <text evidence="5">Converts 1-acyl-sn-glycerol-3-phosphate (lysophosphatidic acid or LPA) into 1,2-diacyl-sn-glycerol-3-phosphate (phosphatidic acid or PA) by incorporating an acyl moiety at the sn-2 position of the glycerol backbone.</text>
</comment>
<evidence type="ECO:0000256" key="12">
    <source>
        <dbReference type="ARBA" id="ARBA00047525"/>
    </source>
</evidence>
<dbReference type="CTD" id="10555"/>
<dbReference type="GO" id="GO:0001819">
    <property type="term" value="P:positive regulation of cytokine production"/>
    <property type="evidence" value="ECO:0007669"/>
    <property type="project" value="Ensembl"/>
</dbReference>
<evidence type="ECO:0000256" key="6">
    <source>
        <dbReference type="ARBA" id="ARBA00004728"/>
    </source>
</evidence>
<dbReference type="GO" id="GO:0005789">
    <property type="term" value="C:endoplasmic reticulum membrane"/>
    <property type="evidence" value="ECO:0007669"/>
    <property type="project" value="Ensembl"/>
</dbReference>
<evidence type="ECO:0000256" key="3">
    <source>
        <dbReference type="ARBA" id="ARBA00000816"/>
    </source>
</evidence>
<comment type="catalytic activity">
    <reaction evidence="15">
        <text>1-(9Z,12Z,15Z)-octadecatrienoyl-sn-glycero-3-phosphate + (9Z)-octadecenoyl-CoA = 1-(9Z,12Z,15Z)-octadecatrienoyl-2-(9Z)-octadecenoyl-sn-glycero-3-phosphate + CoA</text>
        <dbReference type="Rhea" id="RHEA:37139"/>
        <dbReference type="ChEBI" id="CHEBI:57287"/>
        <dbReference type="ChEBI" id="CHEBI:57387"/>
        <dbReference type="ChEBI" id="CHEBI:74549"/>
        <dbReference type="ChEBI" id="CHEBI:74550"/>
    </reaction>
    <physiologicalReaction direction="left-to-right" evidence="15">
        <dbReference type="Rhea" id="RHEA:37140"/>
    </physiologicalReaction>
</comment>
<comment type="pathway">
    <text evidence="6">Phospholipid metabolism; CDP-diacylglycerol biosynthesis; CDP-diacylglycerol from sn-glycerol 3-phosphate: step 2/3.</text>
</comment>
<evidence type="ECO:0000256" key="18">
    <source>
        <dbReference type="ARBA" id="ARBA00049345"/>
    </source>
</evidence>
<evidence type="ECO:0000256" key="15">
    <source>
        <dbReference type="ARBA" id="ARBA00048293"/>
    </source>
</evidence>
<evidence type="ECO:0000256" key="7">
    <source>
        <dbReference type="ARBA" id="ARBA00008655"/>
    </source>
</evidence>
<evidence type="ECO:0000256" key="22">
    <source>
        <dbReference type="SAM" id="Phobius"/>
    </source>
</evidence>
<comment type="catalytic activity">
    <reaction evidence="13">
        <text>1-tetradecanoyl-sn-glycerol 3-phosphate + (9Z)-octadecenoyl-CoA = 1-tetradecanoyl-2-(9Z)-octadecenoyl-sn-glycero-3-phosphate + CoA</text>
        <dbReference type="Rhea" id="RHEA:37187"/>
        <dbReference type="ChEBI" id="CHEBI:57287"/>
        <dbReference type="ChEBI" id="CHEBI:57387"/>
        <dbReference type="ChEBI" id="CHEBI:72683"/>
        <dbReference type="ChEBI" id="CHEBI:74586"/>
    </reaction>
    <physiologicalReaction direction="left-to-right" evidence="13">
        <dbReference type="Rhea" id="RHEA:37188"/>
    </physiologicalReaction>
</comment>
<comment type="domain">
    <text evidence="21">The HXXXXD motif is essential for acyltransferase activity and may constitute the binding site for the phosphate moiety of the glycerol-3-phosphate.</text>
</comment>
<evidence type="ECO:0000256" key="14">
    <source>
        <dbReference type="ARBA" id="ARBA00048105"/>
    </source>
</evidence>
<evidence type="ECO:0000256" key="10">
    <source>
        <dbReference type="ARBA" id="ARBA00023264"/>
    </source>
</evidence>
<dbReference type="GeneTree" id="ENSGT00390000008726"/>
<reference evidence="25" key="1">
    <citation type="submission" date="2025-08" db="UniProtKB">
        <authorList>
            <consortium name="Ensembl"/>
        </authorList>
    </citation>
    <scope>IDENTIFICATION</scope>
</reference>
<accession>A0A8C6W6G6</accession>
<comment type="catalytic activity">
    <reaction evidence="17">
        <text>pentadecanoyl-CoA + 1-(9Z-octadecenoyl)-sn-glycero-3-phosphate = 1-(9Z)-octadecenoyl-2-pentadecanoyl-sn-glycero-3-phosphate + CoA</text>
        <dbReference type="Rhea" id="RHEA:37175"/>
        <dbReference type="ChEBI" id="CHEBI:57287"/>
        <dbReference type="ChEBI" id="CHEBI:74309"/>
        <dbReference type="ChEBI" id="CHEBI:74544"/>
        <dbReference type="ChEBI" id="CHEBI:74578"/>
    </reaction>
    <physiologicalReaction direction="left-to-right" evidence="17">
        <dbReference type="Rhea" id="RHEA:37176"/>
    </physiologicalReaction>
</comment>
<feature type="signal peptide" evidence="23">
    <location>
        <begin position="1"/>
        <end position="23"/>
    </location>
</feature>
<dbReference type="KEGG" id="ngi:103741218"/>
<dbReference type="OMA" id="MPRPLCY"/>
<dbReference type="GeneID" id="103741218"/>
<dbReference type="CDD" id="cd07989">
    <property type="entry name" value="LPLAT_AGPAT-like"/>
    <property type="match status" value="1"/>
</dbReference>
<dbReference type="GO" id="GO:0006654">
    <property type="term" value="P:phosphatidic acid biosynthetic process"/>
    <property type="evidence" value="ECO:0007669"/>
    <property type="project" value="Ensembl"/>
</dbReference>
<gene>
    <name evidence="25" type="primary">Agpat2</name>
</gene>
<feature type="domain" description="Phospholipid/glycerol acyltransferase" evidence="24">
    <location>
        <begin position="92"/>
        <end position="207"/>
    </location>
</feature>
<dbReference type="RefSeq" id="XP_008840200.1">
    <property type="nucleotide sequence ID" value="XM_008841978.3"/>
</dbReference>
<organism evidence="25 26">
    <name type="scientific">Nannospalax galili</name>
    <name type="common">Northern Israeli blind subterranean mole rat</name>
    <name type="synonym">Spalax galili</name>
    <dbReference type="NCBI Taxonomy" id="1026970"/>
    <lineage>
        <taxon>Eukaryota</taxon>
        <taxon>Metazoa</taxon>
        <taxon>Chordata</taxon>
        <taxon>Craniata</taxon>
        <taxon>Vertebrata</taxon>
        <taxon>Euteleostomi</taxon>
        <taxon>Mammalia</taxon>
        <taxon>Eutheria</taxon>
        <taxon>Euarchontoglires</taxon>
        <taxon>Glires</taxon>
        <taxon>Rodentia</taxon>
        <taxon>Myomorpha</taxon>
        <taxon>Muroidea</taxon>
        <taxon>Spalacidae</taxon>
        <taxon>Spalacinae</taxon>
        <taxon>Nannospalax</taxon>
    </lineage>
</organism>
<evidence type="ECO:0000256" key="17">
    <source>
        <dbReference type="ARBA" id="ARBA00048973"/>
    </source>
</evidence>
<feature type="transmembrane region" description="Helical" evidence="22">
    <location>
        <begin position="123"/>
        <end position="141"/>
    </location>
</feature>
<dbReference type="Ensembl" id="ENSNGAT00000016546.1">
    <property type="protein sequence ID" value="ENSNGAP00000011003.1"/>
    <property type="gene ID" value="ENSNGAG00000013280.1"/>
</dbReference>
<evidence type="ECO:0000313" key="26">
    <source>
        <dbReference type="Proteomes" id="UP000694381"/>
    </source>
</evidence>
<evidence type="ECO:0000256" key="4">
    <source>
        <dbReference type="ARBA" id="ARBA00001783"/>
    </source>
</evidence>
<dbReference type="SMART" id="SM00563">
    <property type="entry name" value="PlsC"/>
    <property type="match status" value="1"/>
</dbReference>
<comment type="catalytic activity">
    <reaction evidence="18">
        <text>1-(9Z-octadecenoyl)-sn-glycero-3-phosphate + (9Z,12Z)-octadecadienoyl-CoA = 1-(9Z)-octadecenoyl-2-(9Z,12Z)-octadecadienoyl-sn-glycero-3-phosphate + CoA</text>
        <dbReference type="Rhea" id="RHEA:37159"/>
        <dbReference type="ChEBI" id="CHEBI:57287"/>
        <dbReference type="ChEBI" id="CHEBI:57383"/>
        <dbReference type="ChEBI" id="CHEBI:74544"/>
        <dbReference type="ChEBI" id="CHEBI:74563"/>
    </reaction>
    <physiologicalReaction direction="left-to-right" evidence="18">
        <dbReference type="Rhea" id="RHEA:37160"/>
    </physiologicalReaction>
</comment>
<dbReference type="OrthoDB" id="202234at2759"/>
<evidence type="ECO:0000256" key="13">
    <source>
        <dbReference type="ARBA" id="ARBA00047814"/>
    </source>
</evidence>
<comment type="catalytic activity">
    <reaction evidence="20">
        <text>1-(9Z-octadecenoyl)-sn-glycero-3-phosphate + (9Z)-octadecenoyl-CoA = 1,2-di-(9Z-octadecenoyl)-sn-glycero-3-phosphate + CoA</text>
        <dbReference type="Rhea" id="RHEA:37131"/>
        <dbReference type="ChEBI" id="CHEBI:57287"/>
        <dbReference type="ChEBI" id="CHEBI:57387"/>
        <dbReference type="ChEBI" id="CHEBI:74544"/>
        <dbReference type="ChEBI" id="CHEBI:74546"/>
    </reaction>
    <physiologicalReaction direction="left-to-right" evidence="20">
        <dbReference type="Rhea" id="RHEA:37132"/>
    </physiologicalReaction>
</comment>
<evidence type="ECO:0000256" key="19">
    <source>
        <dbReference type="ARBA" id="ARBA00049491"/>
    </source>
</evidence>
<evidence type="ECO:0000256" key="11">
    <source>
        <dbReference type="ARBA" id="ARBA00023315"/>
    </source>
</evidence>
<proteinExistence type="inferred from homology"/>
<dbReference type="GO" id="GO:0003841">
    <property type="term" value="F:1-acylglycerol-3-phosphate O-acyltransferase activity"/>
    <property type="evidence" value="ECO:0007669"/>
    <property type="project" value="UniProtKB-UniRule"/>
</dbReference>
<dbReference type="Pfam" id="PF01553">
    <property type="entry name" value="Acyltransferase"/>
    <property type="match status" value="1"/>
</dbReference>
<keyword evidence="22" id="KW-0472">Membrane</keyword>
<sequence length="278" mass="31298">MELWRWLTAALLLLLLLVQLSRTARFYTKIGLYCVLCLSFSAVASIVCLLRHGGRTVDNMSIISWFVRSFKYVYGLHFEVRGQQKLEMDGPCVIISNHQSILDMMGLMEILPERCVQIAKRELLFTGPVGLIMYLGGVYFINRQRAKTAMTLMADLGELMVKDNLKVWIYPEGTRNDNGDLLPFKKGAFYLAVQAQVPIIPVVYSSFSSFYNVKTKLFTSGTIKVEVLDAVPTSGLTNADITKLVDTCYQTMRNTFLQISKTPQQNSANEEPAVLPAQ</sequence>
<dbReference type="NCBIfam" id="TIGR00530">
    <property type="entry name" value="AGP_acyltrn"/>
    <property type="match status" value="1"/>
</dbReference>
<reference evidence="25" key="2">
    <citation type="submission" date="2025-09" db="UniProtKB">
        <authorList>
            <consortium name="Ensembl"/>
        </authorList>
    </citation>
    <scope>IDENTIFICATION</scope>
</reference>
<evidence type="ECO:0000256" key="23">
    <source>
        <dbReference type="SAM" id="SignalP"/>
    </source>
</evidence>
<comment type="catalytic activity">
    <reaction evidence="1">
        <text>(11Z)-octadecenoyl-CoA + 1-(9Z-octadecenoyl)-sn-glycero-3-phosphate = 1-(9Z)-octadecenoyl-2-(11Z)-octadecenoyl-sn-glycero-3-phosphate + CoA</text>
        <dbReference type="Rhea" id="RHEA:37603"/>
        <dbReference type="ChEBI" id="CHEBI:57287"/>
        <dbReference type="ChEBI" id="CHEBI:74544"/>
        <dbReference type="ChEBI" id="CHEBI:75121"/>
        <dbReference type="ChEBI" id="CHEBI:75122"/>
    </reaction>
    <physiologicalReaction direction="left-to-right" evidence="1">
        <dbReference type="Rhea" id="RHEA:37604"/>
    </physiologicalReaction>
</comment>
<name>A0A8C6W6G6_NANGA</name>
<evidence type="ECO:0000256" key="9">
    <source>
        <dbReference type="ARBA" id="ARBA00023209"/>
    </source>
</evidence>
<keyword evidence="26" id="KW-1185">Reference proteome</keyword>
<evidence type="ECO:0000256" key="2">
    <source>
        <dbReference type="ARBA" id="ARBA00000300"/>
    </source>
</evidence>
<dbReference type="Proteomes" id="UP000694381">
    <property type="component" value="Unassembled WGS sequence"/>
</dbReference>
<keyword evidence="22" id="KW-1133">Transmembrane helix</keyword>
<keyword evidence="10 21" id="KW-1208">Phospholipid metabolism</keyword>
<keyword evidence="21" id="KW-0443">Lipid metabolism</keyword>
<dbReference type="GO" id="GO:0019432">
    <property type="term" value="P:triglyceride biosynthetic process"/>
    <property type="evidence" value="ECO:0007669"/>
    <property type="project" value="Ensembl"/>
</dbReference>
<dbReference type="PANTHER" id="PTHR10434:SF2">
    <property type="entry name" value="1-ACYL-SN-GLYCEROL-3-PHOSPHATE ACYLTRANSFERASE BETA"/>
    <property type="match status" value="1"/>
</dbReference>
<comment type="catalytic activity">
    <reaction evidence="14">
        <text>1-(6Z,9Z,12Z-octadecatrienoyl)-sn-glycero-3-phosphate + (9Z)-octadecenoyl-CoA = (6Z,9Z,12Z)-octadecatrienoyl-2-(9Z)-octadecenoyl-sn-glycero-3-phosphate + CoA</text>
        <dbReference type="Rhea" id="RHEA:37179"/>
        <dbReference type="ChEBI" id="CHEBI:57287"/>
        <dbReference type="ChEBI" id="CHEBI:57387"/>
        <dbReference type="ChEBI" id="CHEBI:74581"/>
        <dbReference type="ChEBI" id="CHEBI:74582"/>
    </reaction>
    <physiologicalReaction direction="left-to-right" evidence="14">
        <dbReference type="Rhea" id="RHEA:37180"/>
    </physiologicalReaction>
</comment>
<evidence type="ECO:0000256" key="16">
    <source>
        <dbReference type="ARBA" id="ARBA00048956"/>
    </source>
</evidence>
<evidence type="ECO:0000256" key="1">
    <source>
        <dbReference type="ARBA" id="ARBA00000091"/>
    </source>
</evidence>